<feature type="region of interest" description="Disordered" evidence="6">
    <location>
        <begin position="59"/>
        <end position="122"/>
    </location>
</feature>
<keyword evidence="3" id="KW-0238">DNA-binding</keyword>
<feature type="compositionally biased region" description="Gly residues" evidence="6">
    <location>
        <begin position="223"/>
        <end position="241"/>
    </location>
</feature>
<dbReference type="InterPro" id="IPR004827">
    <property type="entry name" value="bZIP"/>
</dbReference>
<dbReference type="Gene3D" id="1.20.5.170">
    <property type="match status" value="1"/>
</dbReference>
<accession>A0A5C5FS25</accession>
<evidence type="ECO:0000256" key="1">
    <source>
        <dbReference type="ARBA" id="ARBA00004123"/>
    </source>
</evidence>
<feature type="compositionally biased region" description="Polar residues" evidence="6">
    <location>
        <begin position="1"/>
        <end position="13"/>
    </location>
</feature>
<feature type="compositionally biased region" description="Low complexity" evidence="6">
    <location>
        <begin position="192"/>
        <end position="216"/>
    </location>
</feature>
<name>A0A5C5FS25_9BASI</name>
<feature type="domain" description="BZIP" evidence="7">
    <location>
        <begin position="264"/>
        <end position="327"/>
    </location>
</feature>
<evidence type="ECO:0000313" key="9">
    <source>
        <dbReference type="Proteomes" id="UP000311382"/>
    </source>
</evidence>
<comment type="subcellular location">
    <subcellularLocation>
        <location evidence="1">Nucleus</location>
    </subcellularLocation>
</comment>
<dbReference type="PANTHER" id="PTHR13044:SF14">
    <property type="entry name" value="CRYPTOCEPHAL, ISOFORM A"/>
    <property type="match status" value="1"/>
</dbReference>
<comment type="caution">
    <text evidence="8">The sequence shown here is derived from an EMBL/GenBank/DDBJ whole genome shotgun (WGS) entry which is preliminary data.</text>
</comment>
<dbReference type="SUPFAM" id="SSF57959">
    <property type="entry name" value="Leucine zipper domain"/>
    <property type="match status" value="1"/>
</dbReference>
<dbReference type="AlphaFoldDB" id="A0A5C5FS25"/>
<evidence type="ECO:0000256" key="2">
    <source>
        <dbReference type="ARBA" id="ARBA00023015"/>
    </source>
</evidence>
<proteinExistence type="predicted"/>
<evidence type="ECO:0000256" key="6">
    <source>
        <dbReference type="SAM" id="MobiDB-lite"/>
    </source>
</evidence>
<sequence>MQPSAHHWQTNLEGLNHVPSVGPSGASYSPLGTVTADELLAAQASLDLWSSTVFNSNSPATSPPATSYGPHSSVAVQQRHSPSSLNWSTLYPSNDYSESPTSAGLSPLPPLGHAPTHGSPPTSSDFFPSASFASYPSFPFARAAGSSSALSAIFHPGPLGSAPPARAPSPPSQHEPASGAPTPARRSSRANAGAKGRAVRASASSAEASEESGSAGTSPQAGGALGDGHGGGHSEGLGGGFSELPAMYTNAQGVTKARELMTPDEIEEDKRRRNTEASARFRAKKKLRDAELKQSSASLRERVASLEKEKESLSNENRWLRDIVAEKAEVNPRLLNVLRHKVAE</sequence>
<gene>
    <name evidence="8" type="ORF">DMC30DRAFT_412249</name>
</gene>
<dbReference type="InterPro" id="IPR046347">
    <property type="entry name" value="bZIP_sf"/>
</dbReference>
<feature type="compositionally biased region" description="Polar residues" evidence="6">
    <location>
        <begin position="74"/>
        <end position="104"/>
    </location>
</feature>
<keyword evidence="9" id="KW-1185">Reference proteome</keyword>
<dbReference type="Proteomes" id="UP000311382">
    <property type="component" value="Unassembled WGS sequence"/>
</dbReference>
<dbReference type="EMBL" id="SOZI01000123">
    <property type="protein sequence ID" value="TNY18754.1"/>
    <property type="molecule type" value="Genomic_DNA"/>
</dbReference>
<dbReference type="SMART" id="SM00338">
    <property type="entry name" value="BRLZ"/>
    <property type="match status" value="1"/>
</dbReference>
<keyword evidence="2" id="KW-0805">Transcription regulation</keyword>
<dbReference type="CDD" id="cd14705">
    <property type="entry name" value="bZIP_Zip1"/>
    <property type="match status" value="1"/>
</dbReference>
<feature type="region of interest" description="Disordered" evidence="6">
    <location>
        <begin position="1"/>
        <end position="31"/>
    </location>
</feature>
<dbReference type="GO" id="GO:0005634">
    <property type="term" value="C:nucleus"/>
    <property type="evidence" value="ECO:0007669"/>
    <property type="project" value="UniProtKB-SubCell"/>
</dbReference>
<dbReference type="Pfam" id="PF07716">
    <property type="entry name" value="bZIP_2"/>
    <property type="match status" value="1"/>
</dbReference>
<evidence type="ECO:0000256" key="4">
    <source>
        <dbReference type="ARBA" id="ARBA00023163"/>
    </source>
</evidence>
<evidence type="ECO:0000259" key="7">
    <source>
        <dbReference type="PROSITE" id="PS50217"/>
    </source>
</evidence>
<dbReference type="PROSITE" id="PS00036">
    <property type="entry name" value="BZIP_BASIC"/>
    <property type="match status" value="1"/>
</dbReference>
<reference evidence="8 9" key="1">
    <citation type="submission" date="2019-03" db="EMBL/GenBank/DDBJ databases">
        <title>Rhodosporidium diobovatum UCD-FST 08-225 genome sequencing, assembly, and annotation.</title>
        <authorList>
            <person name="Fakankun I.U."/>
            <person name="Fristensky B."/>
            <person name="Levin D.B."/>
        </authorList>
    </citation>
    <scope>NUCLEOTIDE SEQUENCE [LARGE SCALE GENOMIC DNA]</scope>
    <source>
        <strain evidence="8 9">UCD-FST 08-225</strain>
    </source>
</reference>
<evidence type="ECO:0000256" key="3">
    <source>
        <dbReference type="ARBA" id="ARBA00023125"/>
    </source>
</evidence>
<dbReference type="PROSITE" id="PS50217">
    <property type="entry name" value="BZIP"/>
    <property type="match status" value="1"/>
</dbReference>
<dbReference type="OrthoDB" id="1939598at2759"/>
<evidence type="ECO:0000313" key="8">
    <source>
        <dbReference type="EMBL" id="TNY18754.1"/>
    </source>
</evidence>
<keyword evidence="4" id="KW-0804">Transcription</keyword>
<keyword evidence="5" id="KW-0539">Nucleus</keyword>
<protein>
    <recommendedName>
        <fullName evidence="7">BZIP domain-containing protein</fullName>
    </recommendedName>
</protein>
<organism evidence="8 9">
    <name type="scientific">Rhodotorula diobovata</name>
    <dbReference type="NCBI Taxonomy" id="5288"/>
    <lineage>
        <taxon>Eukaryota</taxon>
        <taxon>Fungi</taxon>
        <taxon>Dikarya</taxon>
        <taxon>Basidiomycota</taxon>
        <taxon>Pucciniomycotina</taxon>
        <taxon>Microbotryomycetes</taxon>
        <taxon>Sporidiobolales</taxon>
        <taxon>Sporidiobolaceae</taxon>
        <taxon>Rhodotorula</taxon>
    </lineage>
</organism>
<dbReference type="GO" id="GO:0001228">
    <property type="term" value="F:DNA-binding transcription activator activity, RNA polymerase II-specific"/>
    <property type="evidence" value="ECO:0007669"/>
    <property type="project" value="TreeGrafter"/>
</dbReference>
<feature type="region of interest" description="Disordered" evidence="6">
    <location>
        <begin position="159"/>
        <end position="299"/>
    </location>
</feature>
<dbReference type="GO" id="GO:0000977">
    <property type="term" value="F:RNA polymerase II transcription regulatory region sequence-specific DNA binding"/>
    <property type="evidence" value="ECO:0007669"/>
    <property type="project" value="TreeGrafter"/>
</dbReference>
<dbReference type="PANTHER" id="PTHR13044">
    <property type="entry name" value="ACTIVATING TRANSCRIPTION FACTOR ATF 4/5"/>
    <property type="match status" value="1"/>
</dbReference>
<evidence type="ECO:0000256" key="5">
    <source>
        <dbReference type="ARBA" id="ARBA00023242"/>
    </source>
</evidence>